<sequence length="122" mass="12889">MKKSDFITLITYTVSTLVLALGMCMFTLPDWHLQNIGLPVAIVGLLLEVISWVIQRRLAGKGAPNVNPKLVGKVVYSVVAALVFGGGFALISSGNFVIGFVLSLVGLVLLIGIIPVVVGLKN</sequence>
<gene>
    <name evidence="2" type="ORF">BN963_SGAL_01493</name>
    <name evidence="5" type="ORF">FOB74_08315</name>
    <name evidence="6" type="ORF">NCTC13773_01339</name>
    <name evidence="3" type="ORF">SGADD02_01006</name>
    <name evidence="4" type="ORF">SGADD03_01623</name>
</gene>
<feature type="transmembrane region" description="Helical" evidence="1">
    <location>
        <begin position="7"/>
        <end position="28"/>
    </location>
</feature>
<dbReference type="Proteomes" id="UP000249013">
    <property type="component" value="Chromosome 1"/>
</dbReference>
<keyword evidence="1" id="KW-0472">Membrane</keyword>
<dbReference type="RefSeq" id="WP_003064981.1">
    <property type="nucleotide sequence ID" value="NZ_CP050959.1"/>
</dbReference>
<feature type="transmembrane region" description="Helical" evidence="1">
    <location>
        <begin position="97"/>
        <end position="120"/>
    </location>
</feature>
<dbReference type="EMBL" id="CCBC010000178">
    <property type="protein sequence ID" value="CDO18295.1"/>
    <property type="molecule type" value="Genomic_DNA"/>
</dbReference>
<evidence type="ECO:0000313" key="5">
    <source>
        <dbReference type="EMBL" id="QIX74433.1"/>
    </source>
</evidence>
<dbReference type="EMBL" id="CP050959">
    <property type="protein sequence ID" value="QIX74433.1"/>
    <property type="molecule type" value="Genomic_DNA"/>
</dbReference>
<accession>A0A060RKS7</accession>
<reference evidence="6 10" key="4">
    <citation type="submission" date="2018-06" db="EMBL/GenBank/DDBJ databases">
        <authorList>
            <consortium name="Pathogen Informatics"/>
            <person name="Doyle S."/>
        </authorList>
    </citation>
    <scope>NUCLEOTIDE SEQUENCE [LARGE SCALE GENOMIC DNA]</scope>
    <source>
        <strain evidence="6 10">NCTC13773</strain>
    </source>
</reference>
<dbReference type="PATRIC" id="fig|315405.11.peg.1188"/>
<name>A0A060RKS7_9STRE</name>
<reference evidence="2 7" key="2">
    <citation type="submission" date="2014-05" db="EMBL/GenBank/DDBJ databases">
        <title>Genome sequence of Streptococcus gallolyticus.</title>
        <authorList>
            <person name="Del Campo R."/>
        </authorList>
    </citation>
    <scope>NUCLEOTIDE SEQUENCE [LARGE SCALE GENOMIC DNA]</scope>
    <source>
        <strain evidence="2 7">LMG17956</strain>
    </source>
</reference>
<dbReference type="EMBL" id="LQOF01000214">
    <property type="protein sequence ID" value="KXT68825.1"/>
    <property type="molecule type" value="Genomic_DNA"/>
</dbReference>
<reference evidence="2 7" key="1">
    <citation type="submission" date="2014-02" db="EMBL/GenBank/DDBJ databases">
        <authorList>
            <person name="Manrique M."/>
        </authorList>
    </citation>
    <scope>NUCLEOTIDE SEQUENCE [LARGE SCALE GENOMIC DNA]</scope>
    <source>
        <strain evidence="2 7">LMG17956</strain>
    </source>
</reference>
<evidence type="ECO:0000313" key="6">
    <source>
        <dbReference type="EMBL" id="SQG79529.1"/>
    </source>
</evidence>
<dbReference type="GeneID" id="64018942"/>
<evidence type="ECO:0000313" key="11">
    <source>
        <dbReference type="Proteomes" id="UP000503130"/>
    </source>
</evidence>
<evidence type="ECO:0000313" key="8">
    <source>
        <dbReference type="Proteomes" id="UP000070198"/>
    </source>
</evidence>
<keyword evidence="1" id="KW-1133">Transmembrane helix</keyword>
<dbReference type="EMBL" id="LQXV01000303">
    <property type="protein sequence ID" value="KXU05720.1"/>
    <property type="molecule type" value="Genomic_DNA"/>
</dbReference>
<evidence type="ECO:0000313" key="10">
    <source>
        <dbReference type="Proteomes" id="UP000249013"/>
    </source>
</evidence>
<evidence type="ECO:0000256" key="1">
    <source>
        <dbReference type="SAM" id="Phobius"/>
    </source>
</evidence>
<dbReference type="Proteomes" id="UP000070198">
    <property type="component" value="Unassembled WGS sequence"/>
</dbReference>
<dbReference type="AlphaFoldDB" id="A0A060RKS7"/>
<proteinExistence type="predicted"/>
<organism evidence="2 7">
    <name type="scientific">Streptococcus gallolyticus</name>
    <dbReference type="NCBI Taxonomy" id="315405"/>
    <lineage>
        <taxon>Bacteria</taxon>
        <taxon>Bacillati</taxon>
        <taxon>Bacillota</taxon>
        <taxon>Bacilli</taxon>
        <taxon>Lactobacillales</taxon>
        <taxon>Streptococcaceae</taxon>
        <taxon>Streptococcus</taxon>
    </lineage>
</organism>
<dbReference type="Proteomes" id="UP000027584">
    <property type="component" value="Unassembled WGS sequence"/>
</dbReference>
<feature type="transmembrane region" description="Helical" evidence="1">
    <location>
        <begin position="34"/>
        <end position="54"/>
    </location>
</feature>
<protein>
    <submittedName>
        <fullName evidence="6">Membrane protein</fullName>
    </submittedName>
</protein>
<evidence type="ECO:0000313" key="2">
    <source>
        <dbReference type="EMBL" id="CDO18295.1"/>
    </source>
</evidence>
<feature type="transmembrane region" description="Helical" evidence="1">
    <location>
        <begin position="74"/>
        <end position="91"/>
    </location>
</feature>
<evidence type="ECO:0000313" key="9">
    <source>
        <dbReference type="Proteomes" id="UP000071927"/>
    </source>
</evidence>
<dbReference type="EMBL" id="LS483409">
    <property type="protein sequence ID" value="SQG79529.1"/>
    <property type="molecule type" value="Genomic_DNA"/>
</dbReference>
<evidence type="ECO:0000313" key="7">
    <source>
        <dbReference type="Proteomes" id="UP000027584"/>
    </source>
</evidence>
<reference evidence="8 9" key="3">
    <citation type="submission" date="2016-01" db="EMBL/GenBank/DDBJ databases">
        <title>Highly variable Streptococcus oralis are common among viridans streptococci isolated from primates.</title>
        <authorList>
            <person name="Denapaite D."/>
            <person name="Rieger M."/>
            <person name="Koendgen S."/>
            <person name="Brueckner R."/>
            <person name="Ochigava I."/>
            <person name="Kappeler P."/>
            <person name="Maetz-Rensing K."/>
            <person name="Leendertz F."/>
            <person name="Hakenbeck R."/>
        </authorList>
    </citation>
    <scope>NUCLEOTIDE SEQUENCE [LARGE SCALE GENOMIC DNA]</scope>
    <source>
        <strain evidence="3 8">DD02</strain>
        <strain evidence="4 9">DD03</strain>
    </source>
</reference>
<reference evidence="5 11" key="5">
    <citation type="submission" date="2019-09" db="EMBL/GenBank/DDBJ databases">
        <title>FDA dAtabase for Regulatory Grade micrObial Sequences (FDA-ARGOS): Supporting development and validation of Infectious Disease Dx tests.</title>
        <authorList>
            <person name="Sciortino C."/>
            <person name="Tallon L."/>
            <person name="Sadzewicz L."/>
            <person name="Vavikolanu K."/>
            <person name="Mehta A."/>
            <person name="Aluvathingal J."/>
            <person name="Nadendla S."/>
            <person name="Nandy P."/>
            <person name="Geyer C."/>
            <person name="Yan Y."/>
            <person name="Sichtig H."/>
        </authorList>
    </citation>
    <scope>NUCLEOTIDE SEQUENCE [LARGE SCALE GENOMIC DNA]</scope>
    <source>
        <strain evidence="5 11">FDAARGOS_666</strain>
    </source>
</reference>
<evidence type="ECO:0000313" key="3">
    <source>
        <dbReference type="EMBL" id="KXT68825.1"/>
    </source>
</evidence>
<dbReference type="Proteomes" id="UP000071927">
    <property type="component" value="Unassembled WGS sequence"/>
</dbReference>
<evidence type="ECO:0000313" key="4">
    <source>
        <dbReference type="EMBL" id="KXU05720.1"/>
    </source>
</evidence>
<keyword evidence="1" id="KW-0812">Transmembrane</keyword>
<dbReference type="Proteomes" id="UP000503130">
    <property type="component" value="Chromosome"/>
</dbReference>